<evidence type="ECO:0000313" key="2">
    <source>
        <dbReference type="EMBL" id="RAW17540.1"/>
    </source>
</evidence>
<dbReference type="InterPro" id="IPR038694">
    <property type="entry name" value="DUF427_sf"/>
</dbReference>
<dbReference type="OrthoDB" id="285364at2"/>
<dbReference type="EMBL" id="QMIG01000003">
    <property type="protein sequence ID" value="RAW17540.1"/>
    <property type="molecule type" value="Genomic_DNA"/>
</dbReference>
<feature type="domain" description="DUF427" evidence="1">
    <location>
        <begin position="2"/>
        <end position="88"/>
    </location>
</feature>
<keyword evidence="3" id="KW-1185">Reference proteome</keyword>
<name>A0A329QYS8_9ACTN</name>
<dbReference type="PANTHER" id="PTHR34310">
    <property type="entry name" value="DUF427 DOMAIN PROTEIN (AFU_ORTHOLOGUE AFUA_3G02220)"/>
    <property type="match status" value="1"/>
</dbReference>
<dbReference type="PANTHER" id="PTHR34310:SF5">
    <property type="entry name" value="DUF427 DOMAIN PROTEIN (AFU_ORTHOLOGUE AFUA_3G02220)"/>
    <property type="match status" value="1"/>
</dbReference>
<dbReference type="AlphaFoldDB" id="A0A329QYS8"/>
<dbReference type="Proteomes" id="UP000250462">
    <property type="component" value="Unassembled WGS sequence"/>
</dbReference>
<dbReference type="RefSeq" id="WP_112257359.1">
    <property type="nucleotide sequence ID" value="NZ_QMIG01000003.1"/>
</dbReference>
<organism evidence="2 3">
    <name type="scientific">Phytoactinopolyspora halophila</name>
    <dbReference type="NCBI Taxonomy" id="1981511"/>
    <lineage>
        <taxon>Bacteria</taxon>
        <taxon>Bacillati</taxon>
        <taxon>Actinomycetota</taxon>
        <taxon>Actinomycetes</taxon>
        <taxon>Jiangellales</taxon>
        <taxon>Jiangellaceae</taxon>
        <taxon>Phytoactinopolyspora</taxon>
    </lineage>
</organism>
<dbReference type="Pfam" id="PF04248">
    <property type="entry name" value="NTP_transf_9"/>
    <property type="match status" value="1"/>
</dbReference>
<protein>
    <recommendedName>
        <fullName evidence="1">DUF427 domain-containing protein</fullName>
    </recommendedName>
</protein>
<sequence>MVRAIWNGAVVAESDETTMVEGQRYFPPGAINPEYFTATRTRTLCPWKGIASYYTVSVDGVELPDAAWSYRRPFPLARKIKKYVAFYGGIEIVDEEKV</sequence>
<evidence type="ECO:0000259" key="1">
    <source>
        <dbReference type="Pfam" id="PF04248"/>
    </source>
</evidence>
<dbReference type="InterPro" id="IPR007361">
    <property type="entry name" value="DUF427"/>
</dbReference>
<accession>A0A329QYS8</accession>
<gene>
    <name evidence="2" type="ORF">DPM12_05980</name>
</gene>
<proteinExistence type="predicted"/>
<dbReference type="Gene3D" id="2.170.150.40">
    <property type="entry name" value="Domain of unknown function (DUF427)"/>
    <property type="match status" value="1"/>
</dbReference>
<reference evidence="2 3" key="1">
    <citation type="submission" date="2018-06" db="EMBL/GenBank/DDBJ databases">
        <title>Phytoactinopolyspora halophila sp. nov., a novel halophilic actinomycete isolated from a saline soil in China.</title>
        <authorList>
            <person name="Tang S.-K."/>
        </authorList>
    </citation>
    <scope>NUCLEOTIDE SEQUENCE [LARGE SCALE GENOMIC DNA]</scope>
    <source>
        <strain evidence="2 3">YIM 96934</strain>
    </source>
</reference>
<evidence type="ECO:0000313" key="3">
    <source>
        <dbReference type="Proteomes" id="UP000250462"/>
    </source>
</evidence>
<comment type="caution">
    <text evidence="2">The sequence shown here is derived from an EMBL/GenBank/DDBJ whole genome shotgun (WGS) entry which is preliminary data.</text>
</comment>